<sequence length="56" mass="6808">MLIPIILIYLFVFILGSRQFIYKVLLGLLYFKPEKYNVSDFCRIIFYILRLFSHCL</sequence>
<dbReference type="EMBL" id="EF382761">
    <property type="protein sequence ID" value="ABN54492.1"/>
    <property type="molecule type" value="mRNA"/>
</dbReference>
<accession>A3FK53</accession>
<proteinExistence type="evidence at transcript level"/>
<name>A3FK53_ONCFA</name>
<protein>
    <submittedName>
        <fullName evidence="2">Putative salivary secreted peptide</fullName>
    </submittedName>
</protein>
<keyword evidence="1" id="KW-0812">Transmembrane</keyword>
<keyword evidence="1" id="KW-1133">Transmembrane helix</keyword>
<evidence type="ECO:0000256" key="1">
    <source>
        <dbReference type="SAM" id="Phobius"/>
    </source>
</evidence>
<evidence type="ECO:0000313" key="2">
    <source>
        <dbReference type="EMBL" id="ABN54492.1"/>
    </source>
</evidence>
<keyword evidence="1" id="KW-0472">Membrane</keyword>
<organism evidence="2">
    <name type="scientific">Oncopeltus fasciatus</name>
    <name type="common">Large milkweed bug</name>
    <dbReference type="NCBI Taxonomy" id="7536"/>
    <lineage>
        <taxon>Eukaryota</taxon>
        <taxon>Metazoa</taxon>
        <taxon>Ecdysozoa</taxon>
        <taxon>Arthropoda</taxon>
        <taxon>Hexapoda</taxon>
        <taxon>Insecta</taxon>
        <taxon>Pterygota</taxon>
        <taxon>Neoptera</taxon>
        <taxon>Paraneoptera</taxon>
        <taxon>Hemiptera</taxon>
        <taxon>Heteroptera</taxon>
        <taxon>Panheteroptera</taxon>
        <taxon>Pentatomomorpha</taxon>
        <taxon>Lygaeoidea</taxon>
        <taxon>Lygaeidae</taxon>
        <taxon>Lygaeinae</taxon>
        <taxon>Oncopeltus</taxon>
    </lineage>
</organism>
<feature type="transmembrane region" description="Helical" evidence="1">
    <location>
        <begin position="6"/>
        <end position="31"/>
    </location>
</feature>
<dbReference type="AlphaFoldDB" id="A3FK53"/>
<reference evidence="2" key="1">
    <citation type="submission" date="2007-01" db="EMBL/GenBank/DDBJ databases">
        <title>An insight into the sialotranscriptome of the seed-feeding bug, Oncopeltus fasciatus.</title>
        <authorList>
            <person name="Francischetti I.M.B."/>
            <person name="Lopes A.H."/>
            <person name="Dias F.A."/>
            <person name="Ribeiro J.M.C."/>
        </authorList>
    </citation>
    <scope>NUCLEOTIDE SEQUENCE</scope>
    <source>
        <tissue evidence="2">Salivary gland</tissue>
    </source>
</reference>